<name>A0A497E318_UNCAE</name>
<comment type="similarity">
    <text evidence="3">Belongs to the flavoredoxin family.</text>
</comment>
<dbReference type="AlphaFoldDB" id="A0A497E318"/>
<organism evidence="5 6">
    <name type="scientific">Aerophobetes bacterium</name>
    <dbReference type="NCBI Taxonomy" id="2030807"/>
    <lineage>
        <taxon>Bacteria</taxon>
        <taxon>Candidatus Aerophobota</taxon>
    </lineage>
</organism>
<dbReference type="SMART" id="SM00903">
    <property type="entry name" value="Flavin_Reduct"/>
    <property type="match status" value="1"/>
</dbReference>
<dbReference type="GO" id="GO:0016646">
    <property type="term" value="F:oxidoreductase activity, acting on the CH-NH group of donors, NAD or NADP as acceptor"/>
    <property type="evidence" value="ECO:0007669"/>
    <property type="project" value="UniProtKB-ARBA"/>
</dbReference>
<dbReference type="PANTHER" id="PTHR43567:SF1">
    <property type="entry name" value="FLAVOREDOXIN"/>
    <property type="match status" value="1"/>
</dbReference>
<dbReference type="InterPro" id="IPR052174">
    <property type="entry name" value="Flavoredoxin"/>
</dbReference>
<accession>A0A497E318</accession>
<dbReference type="SUPFAM" id="SSF50475">
    <property type="entry name" value="FMN-binding split barrel"/>
    <property type="match status" value="1"/>
</dbReference>
<evidence type="ECO:0000256" key="2">
    <source>
        <dbReference type="ARBA" id="ARBA00022630"/>
    </source>
</evidence>
<protein>
    <submittedName>
        <fullName evidence="5">Flavin reductase family protein</fullName>
    </submittedName>
</protein>
<evidence type="ECO:0000313" key="5">
    <source>
        <dbReference type="EMBL" id="RLE08563.1"/>
    </source>
</evidence>
<dbReference type="Pfam" id="PF01613">
    <property type="entry name" value="Flavin_Reduct"/>
    <property type="match status" value="1"/>
</dbReference>
<sequence length="198" mass="21576">MQEIISSAAGGALMAKRKVNLSIHYLGVSPVALVSCIDKQGKPNIITIGAIGFACPKPPILGMAITPRRYSHHLIKESGEFVVNIPSADQVNLARYCGSTSGRDADKFKGAKLTPEPSSRLKTPLIKECPINIECKVRNIVHLGSHDYFFGEIIAVHVEEGIMDKEGNIDPKKLNPLIAFWPGKSEELYWSLGEGAIR</sequence>
<dbReference type="InterPro" id="IPR002563">
    <property type="entry name" value="Flavin_Rdtase-like_dom"/>
</dbReference>
<dbReference type="PANTHER" id="PTHR43567">
    <property type="entry name" value="FLAVOREDOXIN-RELATED-RELATED"/>
    <property type="match status" value="1"/>
</dbReference>
<proteinExistence type="inferred from homology"/>
<evidence type="ECO:0000313" key="6">
    <source>
        <dbReference type="Proteomes" id="UP000279422"/>
    </source>
</evidence>
<reference evidence="5 6" key="1">
    <citation type="submission" date="2018-06" db="EMBL/GenBank/DDBJ databases">
        <title>Extensive metabolic versatility and redundancy in microbially diverse, dynamic hydrothermal sediments.</title>
        <authorList>
            <person name="Dombrowski N."/>
            <person name="Teske A."/>
            <person name="Baker B.J."/>
        </authorList>
    </citation>
    <scope>NUCLEOTIDE SEQUENCE [LARGE SCALE GENOMIC DNA]</scope>
    <source>
        <strain evidence="5">B47_G16</strain>
    </source>
</reference>
<dbReference type="Proteomes" id="UP000279422">
    <property type="component" value="Unassembled WGS sequence"/>
</dbReference>
<keyword evidence="2" id="KW-0285">Flavoprotein</keyword>
<dbReference type="Gene3D" id="2.30.110.10">
    <property type="entry name" value="Electron Transport, Fmn-binding Protein, Chain A"/>
    <property type="match status" value="1"/>
</dbReference>
<evidence type="ECO:0000256" key="1">
    <source>
        <dbReference type="ARBA" id="ARBA00001917"/>
    </source>
</evidence>
<evidence type="ECO:0000256" key="3">
    <source>
        <dbReference type="ARBA" id="ARBA00038054"/>
    </source>
</evidence>
<evidence type="ECO:0000259" key="4">
    <source>
        <dbReference type="SMART" id="SM00903"/>
    </source>
</evidence>
<comment type="cofactor">
    <cofactor evidence="1">
        <name>FMN</name>
        <dbReference type="ChEBI" id="CHEBI:58210"/>
    </cofactor>
</comment>
<dbReference type="GO" id="GO:0010181">
    <property type="term" value="F:FMN binding"/>
    <property type="evidence" value="ECO:0007669"/>
    <property type="project" value="InterPro"/>
</dbReference>
<dbReference type="InterPro" id="IPR012349">
    <property type="entry name" value="Split_barrel_FMN-bd"/>
</dbReference>
<gene>
    <name evidence="5" type="ORF">DRJ00_06085</name>
</gene>
<feature type="domain" description="Flavin reductase like" evidence="4">
    <location>
        <begin position="26"/>
        <end position="165"/>
    </location>
</feature>
<dbReference type="EMBL" id="QMPZ01000090">
    <property type="protein sequence ID" value="RLE08563.1"/>
    <property type="molecule type" value="Genomic_DNA"/>
</dbReference>
<comment type="caution">
    <text evidence="5">The sequence shown here is derived from an EMBL/GenBank/DDBJ whole genome shotgun (WGS) entry which is preliminary data.</text>
</comment>